<name>A0A1I3WUT4_9HYPH</name>
<dbReference type="InterPro" id="IPR048341">
    <property type="entry name" value="DUF1285_N"/>
</dbReference>
<evidence type="ECO:0000256" key="1">
    <source>
        <dbReference type="SAM" id="MobiDB-lite"/>
    </source>
</evidence>
<evidence type="ECO:0000313" key="4">
    <source>
        <dbReference type="EMBL" id="SFK11268.1"/>
    </source>
</evidence>
<dbReference type="Gene3D" id="3.10.540.10">
    <property type="entry name" value="duf1285 like domain"/>
    <property type="match status" value="1"/>
</dbReference>
<accession>A0A1I3WUT4</accession>
<reference evidence="4 5" key="1">
    <citation type="submission" date="2016-10" db="EMBL/GenBank/DDBJ databases">
        <authorList>
            <person name="de Groot N.N."/>
        </authorList>
    </citation>
    <scope>NUCLEOTIDE SEQUENCE [LARGE SCALE GENOMIC DNA]</scope>
    <source>
        <strain evidence="4 5">NE2</strain>
    </source>
</reference>
<keyword evidence="5" id="KW-1185">Reference proteome</keyword>
<dbReference type="RefSeq" id="WP_091678132.1">
    <property type="nucleotide sequence ID" value="NZ_FOSN01000002.1"/>
</dbReference>
<dbReference type="InterPro" id="IPR023361">
    <property type="entry name" value="DUF1285_beta_roll_sf"/>
</dbReference>
<evidence type="ECO:0000259" key="3">
    <source>
        <dbReference type="Pfam" id="PF21028"/>
    </source>
</evidence>
<evidence type="ECO:0000259" key="2">
    <source>
        <dbReference type="Pfam" id="PF06938"/>
    </source>
</evidence>
<dbReference type="Gene3D" id="2.30.270.10">
    <property type="entry name" value="duf1285 protein"/>
    <property type="match status" value="1"/>
</dbReference>
<feature type="domain" description="DUF1285" evidence="3">
    <location>
        <begin position="89"/>
        <end position="182"/>
    </location>
</feature>
<evidence type="ECO:0008006" key="6">
    <source>
        <dbReference type="Google" id="ProtNLM"/>
    </source>
</evidence>
<proteinExistence type="predicted"/>
<evidence type="ECO:0000313" key="5">
    <source>
        <dbReference type="Proteomes" id="UP000198755"/>
    </source>
</evidence>
<gene>
    <name evidence="4" type="ORF">SAMN05444581_102164</name>
</gene>
<feature type="domain" description="DUF1285" evidence="2">
    <location>
        <begin position="22"/>
        <end position="88"/>
    </location>
</feature>
<protein>
    <recommendedName>
        <fullName evidence="6">DUF1285 domain-containing protein</fullName>
    </recommendedName>
</protein>
<dbReference type="EMBL" id="FOSN01000002">
    <property type="protein sequence ID" value="SFK11268.1"/>
    <property type="molecule type" value="Genomic_DNA"/>
</dbReference>
<dbReference type="AlphaFoldDB" id="A0A1I3WUT4"/>
<dbReference type="PIRSF" id="PIRSF029557">
    <property type="entry name" value="UCP029557"/>
    <property type="match status" value="1"/>
</dbReference>
<dbReference type="Proteomes" id="UP000198755">
    <property type="component" value="Unassembled WGS sequence"/>
</dbReference>
<organism evidence="4 5">
    <name type="scientific">Methylocapsa palsarum</name>
    <dbReference type="NCBI Taxonomy" id="1612308"/>
    <lineage>
        <taxon>Bacteria</taxon>
        <taxon>Pseudomonadati</taxon>
        <taxon>Pseudomonadota</taxon>
        <taxon>Alphaproteobacteria</taxon>
        <taxon>Hyphomicrobiales</taxon>
        <taxon>Beijerinckiaceae</taxon>
        <taxon>Methylocapsa</taxon>
    </lineage>
</organism>
<dbReference type="Pfam" id="PF06938">
    <property type="entry name" value="DUF1285_N"/>
    <property type="match status" value="1"/>
</dbReference>
<dbReference type="STRING" id="1612308.SAMN05444581_102164"/>
<dbReference type="InterPro" id="IPR010707">
    <property type="entry name" value="DUF1285"/>
</dbReference>
<dbReference type="InterPro" id="IPR048342">
    <property type="entry name" value="DUF1285_C"/>
</dbReference>
<sequence>MTNTASPIETLTERLAPPRSAPPVESWTPPFCGDIDMRICRDGSWRYLGSPIQRPALVRLFSSILRKDPERFVLVTPAECVGIIVEDAPFLAVELLVEGGGPQKILRFRTNVDEWVSADAEHPLRFETAEADGVKPYVLVRGGLWALVKRSVAIDLIALAEVQDRNDGRFFGVSSAGQFFPISPAPISPAGEIESSN</sequence>
<dbReference type="OrthoDB" id="3078366at2"/>
<feature type="region of interest" description="Disordered" evidence="1">
    <location>
        <begin position="1"/>
        <end position="27"/>
    </location>
</feature>
<dbReference type="Pfam" id="PF21028">
    <property type="entry name" value="DUF1285_C"/>
    <property type="match status" value="1"/>
</dbReference>